<dbReference type="GO" id="GO:0006013">
    <property type="term" value="P:mannose metabolic process"/>
    <property type="evidence" value="ECO:0007669"/>
    <property type="project" value="InterPro"/>
</dbReference>
<dbReference type="AlphaFoldDB" id="E9I0Q9"/>
<dbReference type="InterPro" id="IPR050843">
    <property type="entry name" value="Glycosyl_Hydrlase_38"/>
</dbReference>
<dbReference type="GO" id="GO:0030246">
    <property type="term" value="F:carbohydrate binding"/>
    <property type="evidence" value="ECO:0007669"/>
    <property type="project" value="InterPro"/>
</dbReference>
<dbReference type="PANTHER" id="PTHR11607:SF3">
    <property type="entry name" value="LYSOSOMAL ALPHA-MANNOSIDASE"/>
    <property type="match status" value="1"/>
</dbReference>
<dbReference type="GO" id="GO:0004559">
    <property type="term" value="F:alpha-mannosidase activity"/>
    <property type="evidence" value="ECO:0007669"/>
    <property type="project" value="InterPro"/>
</dbReference>
<dbReference type="InterPro" id="IPR011013">
    <property type="entry name" value="Gal_mutarotase_sf_dom"/>
</dbReference>
<sequence>MPAMAYIEDSATRITLATKQPLGVASLSSGQLEVMLDRRLNQDDNRGVGQGVLDNVIPTLNSFRLLVEPRIASCKGSHGGRRPDGYPSLSAHRSLHGLLYPVHQLVADNQDDSPEKLHDNFKPALSPSGSDIHVVNLRTGTQLPDNQAVEPSSSSVSLVLHRLGFDCCFPPSGLVVSNSEGEFSLDRLFPDYFGNRVRSMSLTSLQHQGPDIEKSFTIALRPMEIYTFELQP</sequence>
<name>E9I0Q9_DAPPU</name>
<proteinExistence type="predicted"/>
<organism evidence="2 3">
    <name type="scientific">Daphnia pulex</name>
    <name type="common">Water flea</name>
    <dbReference type="NCBI Taxonomy" id="6669"/>
    <lineage>
        <taxon>Eukaryota</taxon>
        <taxon>Metazoa</taxon>
        <taxon>Ecdysozoa</taxon>
        <taxon>Arthropoda</taxon>
        <taxon>Crustacea</taxon>
        <taxon>Branchiopoda</taxon>
        <taxon>Diplostraca</taxon>
        <taxon>Cladocera</taxon>
        <taxon>Anomopoda</taxon>
        <taxon>Daphniidae</taxon>
        <taxon>Daphnia</taxon>
    </lineage>
</organism>
<dbReference type="SUPFAM" id="SSF74650">
    <property type="entry name" value="Galactose mutarotase-like"/>
    <property type="match status" value="1"/>
</dbReference>
<dbReference type="PANTHER" id="PTHR11607">
    <property type="entry name" value="ALPHA-MANNOSIDASE"/>
    <property type="match status" value="1"/>
</dbReference>
<dbReference type="HOGENOM" id="CLU_1143503_0_0_1"/>
<evidence type="ECO:0000313" key="2">
    <source>
        <dbReference type="EMBL" id="EFX62421.1"/>
    </source>
</evidence>
<gene>
    <name evidence="2" type="ORF">DAPPUDRAFT_301262</name>
</gene>
<dbReference type="InterPro" id="IPR011682">
    <property type="entry name" value="Glyco_hydro_38_C"/>
</dbReference>
<evidence type="ECO:0000313" key="3">
    <source>
        <dbReference type="Proteomes" id="UP000000305"/>
    </source>
</evidence>
<feature type="non-terminal residue" evidence="2">
    <location>
        <position position="232"/>
    </location>
</feature>
<feature type="domain" description="Glycosyl hydrolase family 38 C-terminal" evidence="1">
    <location>
        <begin position="2"/>
        <end position="46"/>
    </location>
</feature>
<dbReference type="EMBL" id="GL733604">
    <property type="protein sequence ID" value="EFX62421.1"/>
    <property type="molecule type" value="Genomic_DNA"/>
</dbReference>
<accession>E9I0Q9</accession>
<keyword evidence="3" id="KW-1185">Reference proteome</keyword>
<dbReference type="STRING" id="6669.E9I0Q9"/>
<dbReference type="Proteomes" id="UP000000305">
    <property type="component" value="Unassembled WGS sequence"/>
</dbReference>
<dbReference type="OMA" id="PRIASCK"/>
<dbReference type="eggNOG" id="KOG1958">
    <property type="taxonomic scope" value="Eukaryota"/>
</dbReference>
<dbReference type="InParanoid" id="E9I0Q9"/>
<dbReference type="Gene3D" id="2.70.98.30">
    <property type="entry name" value="Golgi alpha-mannosidase II, domain 4"/>
    <property type="match status" value="1"/>
</dbReference>
<evidence type="ECO:0000259" key="1">
    <source>
        <dbReference type="Pfam" id="PF07748"/>
    </source>
</evidence>
<reference evidence="2 3" key="1">
    <citation type="journal article" date="2011" name="Science">
        <title>The ecoresponsive genome of Daphnia pulex.</title>
        <authorList>
            <person name="Colbourne J.K."/>
            <person name="Pfrender M.E."/>
            <person name="Gilbert D."/>
            <person name="Thomas W.K."/>
            <person name="Tucker A."/>
            <person name="Oakley T.H."/>
            <person name="Tokishita S."/>
            <person name="Aerts A."/>
            <person name="Arnold G.J."/>
            <person name="Basu M.K."/>
            <person name="Bauer D.J."/>
            <person name="Caceres C.E."/>
            <person name="Carmel L."/>
            <person name="Casola C."/>
            <person name="Choi J.H."/>
            <person name="Detter J.C."/>
            <person name="Dong Q."/>
            <person name="Dusheyko S."/>
            <person name="Eads B.D."/>
            <person name="Frohlich T."/>
            <person name="Geiler-Samerotte K.A."/>
            <person name="Gerlach D."/>
            <person name="Hatcher P."/>
            <person name="Jogdeo S."/>
            <person name="Krijgsveld J."/>
            <person name="Kriventseva E.V."/>
            <person name="Kultz D."/>
            <person name="Laforsch C."/>
            <person name="Lindquist E."/>
            <person name="Lopez J."/>
            <person name="Manak J.R."/>
            <person name="Muller J."/>
            <person name="Pangilinan J."/>
            <person name="Patwardhan R.P."/>
            <person name="Pitluck S."/>
            <person name="Pritham E.J."/>
            <person name="Rechtsteiner A."/>
            <person name="Rho M."/>
            <person name="Rogozin I.B."/>
            <person name="Sakarya O."/>
            <person name="Salamov A."/>
            <person name="Schaack S."/>
            <person name="Shapiro H."/>
            <person name="Shiga Y."/>
            <person name="Skalitzky C."/>
            <person name="Smith Z."/>
            <person name="Souvorov A."/>
            <person name="Sung W."/>
            <person name="Tang Z."/>
            <person name="Tsuchiya D."/>
            <person name="Tu H."/>
            <person name="Vos H."/>
            <person name="Wang M."/>
            <person name="Wolf Y.I."/>
            <person name="Yamagata H."/>
            <person name="Yamada T."/>
            <person name="Ye Y."/>
            <person name="Shaw J.R."/>
            <person name="Andrews J."/>
            <person name="Crease T.J."/>
            <person name="Tang H."/>
            <person name="Lucas S.M."/>
            <person name="Robertson H.M."/>
            <person name="Bork P."/>
            <person name="Koonin E.V."/>
            <person name="Zdobnov E.M."/>
            <person name="Grigoriev I.V."/>
            <person name="Lynch M."/>
            <person name="Boore J.L."/>
        </authorList>
    </citation>
    <scope>NUCLEOTIDE SEQUENCE [LARGE SCALE GENOMIC DNA]</scope>
</reference>
<dbReference type="OrthoDB" id="10261055at2759"/>
<dbReference type="Pfam" id="PF07748">
    <property type="entry name" value="Glyco_hydro_38C"/>
    <property type="match status" value="1"/>
</dbReference>
<protein>
    <recommendedName>
        <fullName evidence="1">Glycosyl hydrolase family 38 C-terminal domain-containing protein</fullName>
    </recommendedName>
</protein>
<dbReference type="KEGG" id="dpx:DAPPUDRAFT_301262"/>